<organism evidence="4 5">
    <name type="scientific">Neoarthrinium moseri</name>
    <dbReference type="NCBI Taxonomy" id="1658444"/>
    <lineage>
        <taxon>Eukaryota</taxon>
        <taxon>Fungi</taxon>
        <taxon>Dikarya</taxon>
        <taxon>Ascomycota</taxon>
        <taxon>Pezizomycotina</taxon>
        <taxon>Sordariomycetes</taxon>
        <taxon>Xylariomycetidae</taxon>
        <taxon>Amphisphaeriales</taxon>
        <taxon>Apiosporaceae</taxon>
        <taxon>Neoarthrinium</taxon>
    </lineage>
</organism>
<keyword evidence="2" id="KW-0472">Membrane</keyword>
<evidence type="ECO:0000256" key="2">
    <source>
        <dbReference type="SAM" id="Phobius"/>
    </source>
</evidence>
<dbReference type="AlphaFoldDB" id="A0A9P9WAX4"/>
<evidence type="ECO:0000256" key="1">
    <source>
        <dbReference type="SAM" id="MobiDB-lite"/>
    </source>
</evidence>
<dbReference type="PANTHER" id="PTHR38793">
    <property type="entry name" value="SLATT_FUNGAL DOMAIN-CONTAINING PROTEIN-RELATED"/>
    <property type="match status" value="1"/>
</dbReference>
<dbReference type="EMBL" id="JAFIMR010000049">
    <property type="protein sequence ID" value="KAI1855862.1"/>
    <property type="molecule type" value="Genomic_DNA"/>
</dbReference>
<keyword evidence="2" id="KW-0812">Transmembrane</keyword>
<keyword evidence="5" id="KW-1185">Reference proteome</keyword>
<evidence type="ECO:0000259" key="3">
    <source>
        <dbReference type="Pfam" id="PF18142"/>
    </source>
</evidence>
<dbReference type="InterPro" id="IPR041622">
    <property type="entry name" value="SLATT_fungi"/>
</dbReference>
<feature type="domain" description="SMODS and SLOG-associating 2TM effector" evidence="3">
    <location>
        <begin position="101"/>
        <end position="218"/>
    </location>
</feature>
<dbReference type="NCBIfam" id="NF033635">
    <property type="entry name" value="SLATT_fungal"/>
    <property type="match status" value="1"/>
</dbReference>
<dbReference type="PANTHER" id="PTHR38793:SF1">
    <property type="entry name" value="SMODS AND SLOG-ASSOCIATING 2TM EFFECTOR DOMAIN-CONTAINING PROTEIN"/>
    <property type="match status" value="1"/>
</dbReference>
<proteinExistence type="predicted"/>
<accession>A0A9P9WAX4</accession>
<dbReference type="Pfam" id="PF18142">
    <property type="entry name" value="SLATT_fungal"/>
    <property type="match status" value="1"/>
</dbReference>
<protein>
    <recommendedName>
        <fullName evidence="3">SMODS and SLOG-associating 2TM effector domain-containing protein</fullName>
    </recommendedName>
</protein>
<feature type="transmembrane region" description="Helical" evidence="2">
    <location>
        <begin position="145"/>
        <end position="164"/>
    </location>
</feature>
<evidence type="ECO:0000313" key="5">
    <source>
        <dbReference type="Proteomes" id="UP000829685"/>
    </source>
</evidence>
<sequence>MTTTIFPRRNDPPSLPDLKIEDKANQPPQPAMTRDSTKPAGSAQASVEKPEVQHRVLSQAEWIQFCRGVGVFKDLESTNVIRPTCWYWPAKGFPDGLYQDVLWEKSKFTWFFHLLSAVRWTLMILQLSLNAVLTALGSLSLKNGTVITVIAGINTLFAGLLALIHNSGLPDRYRSDRNEFSKVEQYLKEIIDTRLVPADDTIVEVLASCFDKFSDARQTVQNNIPASYAPSAITPATLKAMQKGVTEKK</sequence>
<comment type="caution">
    <text evidence="4">The sequence shown here is derived from an EMBL/GenBank/DDBJ whole genome shotgun (WGS) entry which is preliminary data.</text>
</comment>
<feature type="region of interest" description="Disordered" evidence="1">
    <location>
        <begin position="1"/>
        <end position="48"/>
    </location>
</feature>
<dbReference type="Proteomes" id="UP000829685">
    <property type="component" value="Unassembled WGS sequence"/>
</dbReference>
<dbReference type="OrthoDB" id="5398270at2759"/>
<keyword evidence="2" id="KW-1133">Transmembrane helix</keyword>
<reference evidence="4" key="1">
    <citation type="submission" date="2021-03" db="EMBL/GenBank/DDBJ databases">
        <title>Revisited historic fungal species revealed as producer of novel bioactive compounds through whole genome sequencing and comparative genomics.</title>
        <authorList>
            <person name="Vignolle G.A."/>
            <person name="Hochenegger N."/>
            <person name="Mach R.L."/>
            <person name="Mach-Aigner A.R."/>
            <person name="Javad Rahimi M."/>
            <person name="Salim K.A."/>
            <person name="Chan C.M."/>
            <person name="Lim L.B.L."/>
            <person name="Cai F."/>
            <person name="Druzhinina I.S."/>
            <person name="U'Ren J.M."/>
            <person name="Derntl C."/>
        </authorList>
    </citation>
    <scope>NUCLEOTIDE SEQUENCE</scope>
    <source>
        <strain evidence="4">TUCIM 5799</strain>
    </source>
</reference>
<feature type="transmembrane region" description="Helical" evidence="2">
    <location>
        <begin position="110"/>
        <end position="133"/>
    </location>
</feature>
<evidence type="ECO:0000313" key="4">
    <source>
        <dbReference type="EMBL" id="KAI1855862.1"/>
    </source>
</evidence>
<gene>
    <name evidence="4" type="ORF">JX265_012125</name>
</gene>
<name>A0A9P9WAX4_9PEZI</name>